<name>A0A8J5ESN3_ZINOF</name>
<evidence type="ECO:0000313" key="3">
    <source>
        <dbReference type="Proteomes" id="UP000734854"/>
    </source>
</evidence>
<sequence length="186" mass="19956">MVLPVTILSCNDSVQCDNGGGMGEQRIQFIVAGHVAVDQNPTFQDGRLQEFPRPVKAGHVLQKQPSCFVCSANDMEFDDYVSAVDAEDELQLGQLYFLLPVSMLRRRLHADDIAALAVKASAALMSSGGAAGGCHCRALVFPEAGARLAVSTGAPELQRRRRRRSGGRRGGGRGRDFKSTLSGIPE</sequence>
<evidence type="ECO:0000256" key="1">
    <source>
        <dbReference type="SAM" id="MobiDB-lite"/>
    </source>
</evidence>
<dbReference type="PANTHER" id="PTHR33052">
    <property type="entry name" value="DUF4228 DOMAIN PROTEIN-RELATED"/>
    <property type="match status" value="1"/>
</dbReference>
<protein>
    <submittedName>
        <fullName evidence="2">Uncharacterized protein</fullName>
    </submittedName>
</protein>
<proteinExistence type="predicted"/>
<dbReference type="AlphaFoldDB" id="A0A8J5ESN3"/>
<dbReference type="EMBL" id="JACMSC010000019">
    <property type="protein sequence ID" value="KAG6473330.1"/>
    <property type="molecule type" value="Genomic_DNA"/>
</dbReference>
<organism evidence="2 3">
    <name type="scientific">Zingiber officinale</name>
    <name type="common">Ginger</name>
    <name type="synonym">Amomum zingiber</name>
    <dbReference type="NCBI Taxonomy" id="94328"/>
    <lineage>
        <taxon>Eukaryota</taxon>
        <taxon>Viridiplantae</taxon>
        <taxon>Streptophyta</taxon>
        <taxon>Embryophyta</taxon>
        <taxon>Tracheophyta</taxon>
        <taxon>Spermatophyta</taxon>
        <taxon>Magnoliopsida</taxon>
        <taxon>Liliopsida</taxon>
        <taxon>Zingiberales</taxon>
        <taxon>Zingiberaceae</taxon>
        <taxon>Zingiber</taxon>
    </lineage>
</organism>
<reference evidence="2 3" key="1">
    <citation type="submission" date="2020-08" db="EMBL/GenBank/DDBJ databases">
        <title>Plant Genome Project.</title>
        <authorList>
            <person name="Zhang R.-G."/>
        </authorList>
    </citation>
    <scope>NUCLEOTIDE SEQUENCE [LARGE SCALE GENOMIC DNA]</scope>
    <source>
        <tissue evidence="2">Rhizome</tissue>
    </source>
</reference>
<dbReference type="Proteomes" id="UP000734854">
    <property type="component" value="Unassembled WGS sequence"/>
</dbReference>
<accession>A0A8J5ESN3</accession>
<dbReference type="InterPro" id="IPR025322">
    <property type="entry name" value="PADRE_dom"/>
</dbReference>
<feature type="region of interest" description="Disordered" evidence="1">
    <location>
        <begin position="152"/>
        <end position="186"/>
    </location>
</feature>
<dbReference type="Pfam" id="PF14009">
    <property type="entry name" value="PADRE"/>
    <property type="match status" value="1"/>
</dbReference>
<evidence type="ECO:0000313" key="2">
    <source>
        <dbReference type="EMBL" id="KAG6473330.1"/>
    </source>
</evidence>
<feature type="compositionally biased region" description="Basic residues" evidence="1">
    <location>
        <begin position="159"/>
        <end position="172"/>
    </location>
</feature>
<comment type="caution">
    <text evidence="2">The sequence shown here is derived from an EMBL/GenBank/DDBJ whole genome shotgun (WGS) entry which is preliminary data.</text>
</comment>
<keyword evidence="3" id="KW-1185">Reference proteome</keyword>
<gene>
    <name evidence="2" type="ORF">ZIOFF_067245</name>
</gene>